<dbReference type="STRING" id="914234.M2PKK5"/>
<evidence type="ECO:0000256" key="1">
    <source>
        <dbReference type="SAM" id="MobiDB-lite"/>
    </source>
</evidence>
<proteinExistence type="predicted"/>
<keyword evidence="3" id="KW-1185">Reference proteome</keyword>
<organism evidence="2 3">
    <name type="scientific">Ceriporiopsis subvermispora (strain B)</name>
    <name type="common">White-rot fungus</name>
    <name type="synonym">Gelatoporia subvermispora</name>
    <dbReference type="NCBI Taxonomy" id="914234"/>
    <lineage>
        <taxon>Eukaryota</taxon>
        <taxon>Fungi</taxon>
        <taxon>Dikarya</taxon>
        <taxon>Basidiomycota</taxon>
        <taxon>Agaricomycotina</taxon>
        <taxon>Agaricomycetes</taxon>
        <taxon>Polyporales</taxon>
        <taxon>Gelatoporiaceae</taxon>
        <taxon>Gelatoporia</taxon>
    </lineage>
</organism>
<protein>
    <submittedName>
        <fullName evidence="2">Uncharacterized protein</fullName>
    </submittedName>
</protein>
<feature type="compositionally biased region" description="Basic and acidic residues" evidence="1">
    <location>
        <begin position="376"/>
        <end position="393"/>
    </location>
</feature>
<feature type="region of interest" description="Disordered" evidence="1">
    <location>
        <begin position="105"/>
        <end position="217"/>
    </location>
</feature>
<feature type="compositionally biased region" description="Low complexity" evidence="1">
    <location>
        <begin position="153"/>
        <end position="167"/>
    </location>
</feature>
<sequence length="754" mass="83764">MLHDANFILDTHSEASMDHLSSPDLVLKALLNDPDEIEPDDLPALDTSTAAIQASSALSRDECQHDSTVPVTEALEMTDKRHSVVCGRQPSPVTASETTTIAMAEESPHSQRDPVAPVASDNSSATEKHISCTAKEVSCPVLSPQSPGPSPQEGPQSPQDHSQPSSHTIDMHSDSSTKVAQLDRSQSTSSSSSNHTFAVPALPRRPSSASQSRLSTGSPILPAQIRSLNGHGQSATTSNGFQVPQDPVPGATPQITVQAAGTSADGQLQYVATVNGVPVVVYSTPQGWTAAPIIPPIGPPEEHLLINALSSSRRQERSDKEAIEQLHGVNQHTAAQWTEYYLQHSVRINKIIESEHRRRSLSADAASSSSSRKDKRKEVSRKNLSIKSERDRSPSLSTDGTYKRHPQAFTTKPLHNRSSPRLPRHKGISAHSQRSRRSRSRSADDSDSEASSPAPQPRKLPTSKHNPKLPRVPQRSPTPPTRVVPRGIGNEYTAEDDAYFRDLLLYELARNPNITRKQLTDMLAEKCPHHTQRSWNEYWRKHPETVEPIMLDALKRRNANGTDRMHGQTRYEDQSDEDSGSAYDPHEDRGKGSEDDKASVRRTLGWRPRRTSSPVRDSLVEDDVHRIAERIVADPDWDTLDTRRKWHAFEELWPHRSWEAWYRFARNNDEGEFTPCGTSLFLMTRLLRCSNQSSGTEVQARGAAARAHRRACLPEAVWLWFVVEAGAGWRVREREEENACVRLILVESPCLLLC</sequence>
<evidence type="ECO:0000313" key="2">
    <source>
        <dbReference type="EMBL" id="EMD36824.1"/>
    </source>
</evidence>
<feature type="compositionally biased region" description="Polar residues" evidence="1">
    <location>
        <begin position="229"/>
        <end position="242"/>
    </location>
</feature>
<feature type="compositionally biased region" description="Basic and acidic residues" evidence="1">
    <location>
        <begin position="584"/>
        <end position="599"/>
    </location>
</feature>
<feature type="region of interest" description="Disordered" evidence="1">
    <location>
        <begin position="560"/>
        <end position="615"/>
    </location>
</feature>
<feature type="region of interest" description="Disordered" evidence="1">
    <location>
        <begin position="229"/>
        <end position="253"/>
    </location>
</feature>
<feature type="compositionally biased region" description="Basic residues" evidence="1">
    <location>
        <begin position="422"/>
        <end position="440"/>
    </location>
</feature>
<name>M2PKK5_CERS8</name>
<dbReference type="OrthoDB" id="3194584at2759"/>
<dbReference type="AlphaFoldDB" id="M2PKK5"/>
<feature type="non-terminal residue" evidence="2">
    <location>
        <position position="754"/>
    </location>
</feature>
<feature type="non-terminal residue" evidence="2">
    <location>
        <position position="1"/>
    </location>
</feature>
<reference evidence="2 3" key="1">
    <citation type="journal article" date="2012" name="Proc. Natl. Acad. Sci. U.S.A.">
        <title>Comparative genomics of Ceriporiopsis subvermispora and Phanerochaete chrysosporium provide insight into selective ligninolysis.</title>
        <authorList>
            <person name="Fernandez-Fueyo E."/>
            <person name="Ruiz-Duenas F.J."/>
            <person name="Ferreira P."/>
            <person name="Floudas D."/>
            <person name="Hibbett D.S."/>
            <person name="Canessa P."/>
            <person name="Larrondo L.F."/>
            <person name="James T.Y."/>
            <person name="Seelenfreund D."/>
            <person name="Lobos S."/>
            <person name="Polanco R."/>
            <person name="Tello M."/>
            <person name="Honda Y."/>
            <person name="Watanabe T."/>
            <person name="Watanabe T."/>
            <person name="Ryu J.S."/>
            <person name="Kubicek C.P."/>
            <person name="Schmoll M."/>
            <person name="Gaskell J."/>
            <person name="Hammel K.E."/>
            <person name="St John F.J."/>
            <person name="Vanden Wymelenberg A."/>
            <person name="Sabat G."/>
            <person name="Splinter BonDurant S."/>
            <person name="Syed K."/>
            <person name="Yadav J.S."/>
            <person name="Doddapaneni H."/>
            <person name="Subramanian V."/>
            <person name="Lavin J.L."/>
            <person name="Oguiza J.A."/>
            <person name="Perez G."/>
            <person name="Pisabarro A.G."/>
            <person name="Ramirez L."/>
            <person name="Santoyo F."/>
            <person name="Master E."/>
            <person name="Coutinho P.M."/>
            <person name="Henrissat B."/>
            <person name="Lombard V."/>
            <person name="Magnuson J.K."/>
            <person name="Kuees U."/>
            <person name="Hori C."/>
            <person name="Igarashi K."/>
            <person name="Samejima M."/>
            <person name="Held B.W."/>
            <person name="Barry K.W."/>
            <person name="LaButti K.M."/>
            <person name="Lapidus A."/>
            <person name="Lindquist E.A."/>
            <person name="Lucas S.M."/>
            <person name="Riley R."/>
            <person name="Salamov A.A."/>
            <person name="Hoffmeister D."/>
            <person name="Schwenk D."/>
            <person name="Hadar Y."/>
            <person name="Yarden O."/>
            <person name="de Vries R.P."/>
            <person name="Wiebenga A."/>
            <person name="Stenlid J."/>
            <person name="Eastwood D."/>
            <person name="Grigoriev I.V."/>
            <person name="Berka R.M."/>
            <person name="Blanchette R.A."/>
            <person name="Kersten P."/>
            <person name="Martinez A.T."/>
            <person name="Vicuna R."/>
            <person name="Cullen D."/>
        </authorList>
    </citation>
    <scope>NUCLEOTIDE SEQUENCE [LARGE SCALE GENOMIC DNA]</scope>
    <source>
        <strain evidence="2 3">B</strain>
    </source>
</reference>
<feature type="region of interest" description="Disordered" evidence="1">
    <location>
        <begin position="356"/>
        <end position="489"/>
    </location>
</feature>
<gene>
    <name evidence="2" type="ORF">CERSUDRAFT_114732</name>
</gene>
<dbReference type="Proteomes" id="UP000016930">
    <property type="component" value="Unassembled WGS sequence"/>
</dbReference>
<dbReference type="HOGENOM" id="CLU_369432_0_0_1"/>
<feature type="compositionally biased region" description="Polar residues" evidence="1">
    <location>
        <begin position="207"/>
        <end position="217"/>
    </location>
</feature>
<accession>M2PKK5</accession>
<dbReference type="EMBL" id="KB445797">
    <property type="protein sequence ID" value="EMD36824.1"/>
    <property type="molecule type" value="Genomic_DNA"/>
</dbReference>
<evidence type="ECO:0000313" key="3">
    <source>
        <dbReference type="Proteomes" id="UP000016930"/>
    </source>
</evidence>
<feature type="compositionally biased region" description="Basic and acidic residues" evidence="1">
    <location>
        <begin position="563"/>
        <end position="573"/>
    </location>
</feature>